<dbReference type="RefSeq" id="WP_202750779.1">
    <property type="nucleotide sequence ID" value="NZ_JAESWC010000018.1"/>
</dbReference>
<dbReference type="EMBL" id="JAESWC010000018">
    <property type="protein sequence ID" value="MBL4938044.1"/>
    <property type="molecule type" value="Genomic_DNA"/>
</dbReference>
<evidence type="ECO:0000256" key="1">
    <source>
        <dbReference type="SAM" id="Phobius"/>
    </source>
</evidence>
<feature type="transmembrane region" description="Helical" evidence="1">
    <location>
        <begin position="6"/>
        <end position="27"/>
    </location>
</feature>
<organism evidence="3 4">
    <name type="scientific">Clostridium rhizosphaerae</name>
    <dbReference type="NCBI Taxonomy" id="2803861"/>
    <lineage>
        <taxon>Bacteria</taxon>
        <taxon>Bacillati</taxon>
        <taxon>Bacillota</taxon>
        <taxon>Clostridia</taxon>
        <taxon>Eubacteriales</taxon>
        <taxon>Clostridiaceae</taxon>
        <taxon>Clostridium</taxon>
    </lineage>
</organism>
<gene>
    <name evidence="3" type="ORF">JK636_20235</name>
</gene>
<dbReference type="Pfam" id="PF14751">
    <property type="entry name" value="DUF4474"/>
    <property type="match status" value="1"/>
</dbReference>
<keyword evidence="4" id="KW-1185">Reference proteome</keyword>
<dbReference type="InterPro" id="IPR029322">
    <property type="entry name" value="DUF4474"/>
</dbReference>
<reference evidence="3 4" key="1">
    <citation type="submission" date="2021-01" db="EMBL/GenBank/DDBJ databases">
        <title>Genome public.</title>
        <authorList>
            <person name="Liu C."/>
            <person name="Sun Q."/>
        </authorList>
    </citation>
    <scope>NUCLEOTIDE SEQUENCE [LARGE SCALE GENOMIC DNA]</scope>
    <source>
        <strain evidence="3 4">YIM B02515</strain>
    </source>
</reference>
<evidence type="ECO:0000259" key="2">
    <source>
        <dbReference type="Pfam" id="PF14751"/>
    </source>
</evidence>
<feature type="domain" description="DUF4474" evidence="2">
    <location>
        <begin position="51"/>
        <end position="292"/>
    </location>
</feature>
<evidence type="ECO:0000313" key="3">
    <source>
        <dbReference type="EMBL" id="MBL4938044.1"/>
    </source>
</evidence>
<sequence>MFPILGVIYVTNPIPLIITGAIFYKVYQSVPKWISKVIKNRTKKGTGDESLDKIIESAGYAYDKVQDIFYSILDAWQRKMGYCRLYDEMAAPTGMIADCEPIYFEYEGKKWLIEFWKGQYDLTSGCEIGVYTTKGSDLNIPGVFNGTFYHSASDDELLQMSFKLYKNNNEFFKRDDKHWWLTGFKLGEFSEPGELTMDLSITLKDDNMCNAFVGGLEEAGYKQSEISVEDTTVKLKFDKPRTPQPITRSKETDRIIQIKNKLMCDAYKEITGPYDNFIDKMNAINVQAPELYEKIIGMGKAKKIFEAYENIKDHI</sequence>
<accession>A0ABS1TI72</accession>
<keyword evidence="1" id="KW-1133">Transmembrane helix</keyword>
<proteinExistence type="predicted"/>
<name>A0ABS1TI72_9CLOT</name>
<comment type="caution">
    <text evidence="3">The sequence shown here is derived from an EMBL/GenBank/DDBJ whole genome shotgun (WGS) entry which is preliminary data.</text>
</comment>
<keyword evidence="1" id="KW-0472">Membrane</keyword>
<dbReference type="Proteomes" id="UP000632377">
    <property type="component" value="Unassembled WGS sequence"/>
</dbReference>
<keyword evidence="1" id="KW-0812">Transmembrane</keyword>
<protein>
    <submittedName>
        <fullName evidence="3">DUF4474 domain-containing protein</fullName>
    </submittedName>
</protein>
<evidence type="ECO:0000313" key="4">
    <source>
        <dbReference type="Proteomes" id="UP000632377"/>
    </source>
</evidence>